<evidence type="ECO:0000256" key="1">
    <source>
        <dbReference type="SAM" id="MobiDB-lite"/>
    </source>
</evidence>
<accession>A0AA36CBY1</accession>
<sequence length="775" mass="84349">MGIAPKFGLVAVLLLLNISLLDAKRRRWKRQALPSTHVQVHSLNSNVSVADEVHVVSAESRIDLKESFLNASIWSSNSELLFNNFDTYVNYTAFDVEDIFNIHGATISKEADKTEFSMVTNRSIDGNSRFNERLEGSISLRVNDSNMGVQALNGTWAIINGETLEQMLQKKISVYSDFDPKDNTRKLLIKAVSNSYDVKVILSEAEVQIEYGPSVLQIDKSYRHMKIFTEKRNITLDTITSPFEVAMTEDALLVTCKDERTTAQLSPNNTDVEISVGQYSILEVDRGDGVMSLGDSAGGITERVNITSMQMRLDLEDGLVTANSNRSHIDMMGNLTKVSLTAAIHNLTVSGGVPRMKLDTGNITVQILAVEERAVLPSIVPPFEPKHDNYDSLGPVAGEESPSAVTSGPEPPEDATTEKSEPAAAPETTAPPKEEVTTIAEEVPTPPEFSNGLGQDPFGVIVPATTTVTVKEPSSEEPDWTDVPQPPELVTEGDGRTGPEDIAMPTLAGLPEDGEKFPPPPTLPTGAEEAEGDERTIGAEKFPLPKPFTVAQTHPDLSNPGLSLFATISSVDFNETPAKIPVAPGSLPFPTPQALHGSKKRSPGPVNDALVMRLYVPDSVNISDPLFMSDIEASLVGAVRESVQGIERFKRNTGGVDPIDVDLKGFGRDGDAVSLQFVVFSYDADASSNHSAIAEAMNSLGRARLSQDMHYPVVEVVHVNLNSTLMWFLLTTALFVLTLFCILCLGWKFGIHNKLKKRLTRVTIAENRDCQKQTL</sequence>
<proteinExistence type="predicted"/>
<dbReference type="Proteomes" id="UP001177023">
    <property type="component" value="Unassembled WGS sequence"/>
</dbReference>
<feature type="signal peptide" evidence="3">
    <location>
        <begin position="1"/>
        <end position="23"/>
    </location>
</feature>
<feature type="transmembrane region" description="Helical" evidence="2">
    <location>
        <begin position="725"/>
        <end position="751"/>
    </location>
</feature>
<evidence type="ECO:0000313" key="5">
    <source>
        <dbReference type="Proteomes" id="UP001177023"/>
    </source>
</evidence>
<dbReference type="AlphaFoldDB" id="A0AA36CBY1"/>
<evidence type="ECO:0000313" key="4">
    <source>
        <dbReference type="EMBL" id="CAJ0565544.1"/>
    </source>
</evidence>
<feature type="chain" id="PRO_5041295155" evidence="3">
    <location>
        <begin position="24"/>
        <end position="775"/>
    </location>
</feature>
<comment type="caution">
    <text evidence="4">The sequence shown here is derived from an EMBL/GenBank/DDBJ whole genome shotgun (WGS) entry which is preliminary data.</text>
</comment>
<gene>
    <name evidence="4" type="ORF">MSPICULIGERA_LOCUS4181</name>
</gene>
<feature type="non-terminal residue" evidence="4">
    <location>
        <position position="1"/>
    </location>
</feature>
<keyword evidence="5" id="KW-1185">Reference proteome</keyword>
<protein>
    <submittedName>
        <fullName evidence="4">Uncharacterized protein</fullName>
    </submittedName>
</protein>
<name>A0AA36CBY1_9BILA</name>
<organism evidence="4 5">
    <name type="scientific">Mesorhabditis spiculigera</name>
    <dbReference type="NCBI Taxonomy" id="96644"/>
    <lineage>
        <taxon>Eukaryota</taxon>
        <taxon>Metazoa</taxon>
        <taxon>Ecdysozoa</taxon>
        <taxon>Nematoda</taxon>
        <taxon>Chromadorea</taxon>
        <taxon>Rhabditida</taxon>
        <taxon>Rhabditina</taxon>
        <taxon>Rhabditomorpha</taxon>
        <taxon>Rhabditoidea</taxon>
        <taxon>Rhabditidae</taxon>
        <taxon>Mesorhabditinae</taxon>
        <taxon>Mesorhabditis</taxon>
    </lineage>
</organism>
<keyword evidence="2" id="KW-0812">Transmembrane</keyword>
<dbReference type="EMBL" id="CATQJA010001066">
    <property type="protein sequence ID" value="CAJ0565544.1"/>
    <property type="molecule type" value="Genomic_DNA"/>
</dbReference>
<feature type="region of interest" description="Disordered" evidence="1">
    <location>
        <begin position="386"/>
        <end position="437"/>
    </location>
</feature>
<keyword evidence="3" id="KW-0732">Signal</keyword>
<keyword evidence="2" id="KW-0472">Membrane</keyword>
<feature type="region of interest" description="Disordered" evidence="1">
    <location>
        <begin position="470"/>
        <end position="533"/>
    </location>
</feature>
<reference evidence="4" key="1">
    <citation type="submission" date="2023-06" db="EMBL/GenBank/DDBJ databases">
        <authorList>
            <person name="Delattre M."/>
        </authorList>
    </citation>
    <scope>NUCLEOTIDE SEQUENCE</scope>
    <source>
        <strain evidence="4">AF72</strain>
    </source>
</reference>
<keyword evidence="2" id="KW-1133">Transmembrane helix</keyword>
<feature type="compositionally biased region" description="Low complexity" evidence="1">
    <location>
        <begin position="422"/>
        <end position="431"/>
    </location>
</feature>
<evidence type="ECO:0000256" key="3">
    <source>
        <dbReference type="SAM" id="SignalP"/>
    </source>
</evidence>
<evidence type="ECO:0000256" key="2">
    <source>
        <dbReference type="SAM" id="Phobius"/>
    </source>
</evidence>